<keyword evidence="1" id="KW-0175">Coiled coil</keyword>
<evidence type="ECO:0000313" key="4">
    <source>
        <dbReference type="Proteomes" id="UP000324800"/>
    </source>
</evidence>
<feature type="compositionally biased region" description="Basic and acidic residues" evidence="2">
    <location>
        <begin position="174"/>
        <end position="184"/>
    </location>
</feature>
<gene>
    <name evidence="3" type="ORF">EZS28_002424</name>
</gene>
<feature type="region of interest" description="Disordered" evidence="2">
    <location>
        <begin position="554"/>
        <end position="585"/>
    </location>
</feature>
<organism evidence="3 4">
    <name type="scientific">Streblomastix strix</name>
    <dbReference type="NCBI Taxonomy" id="222440"/>
    <lineage>
        <taxon>Eukaryota</taxon>
        <taxon>Metamonada</taxon>
        <taxon>Preaxostyla</taxon>
        <taxon>Oxymonadida</taxon>
        <taxon>Streblomastigidae</taxon>
        <taxon>Streblomastix</taxon>
    </lineage>
</organism>
<feature type="compositionally biased region" description="Basic and acidic residues" evidence="2">
    <location>
        <begin position="565"/>
        <end position="579"/>
    </location>
</feature>
<dbReference type="Proteomes" id="UP000324800">
    <property type="component" value="Unassembled WGS sequence"/>
</dbReference>
<name>A0A5J4X6C5_9EUKA</name>
<proteinExistence type="predicted"/>
<evidence type="ECO:0000256" key="1">
    <source>
        <dbReference type="SAM" id="Coils"/>
    </source>
</evidence>
<evidence type="ECO:0000313" key="3">
    <source>
        <dbReference type="EMBL" id="KAA6402059.1"/>
    </source>
</evidence>
<accession>A0A5J4X6C5</accession>
<dbReference type="AlphaFoldDB" id="A0A5J4X6C5"/>
<reference evidence="3 4" key="1">
    <citation type="submission" date="2019-03" db="EMBL/GenBank/DDBJ databases">
        <title>Single cell metagenomics reveals metabolic interactions within the superorganism composed of flagellate Streblomastix strix and complex community of Bacteroidetes bacteria on its surface.</title>
        <authorList>
            <person name="Treitli S.C."/>
            <person name="Kolisko M."/>
            <person name="Husnik F."/>
            <person name="Keeling P."/>
            <person name="Hampl V."/>
        </authorList>
    </citation>
    <scope>NUCLEOTIDE SEQUENCE [LARGE SCALE GENOMIC DNA]</scope>
    <source>
        <strain evidence="3">ST1C</strain>
    </source>
</reference>
<feature type="compositionally biased region" description="Basic and acidic residues" evidence="2">
    <location>
        <begin position="323"/>
        <end position="339"/>
    </location>
</feature>
<sequence length="1146" mass="132394">MLGQATNALLVILIASDIIRPRLLNFPTQEEINASHQIYPYQLWAGSFAIQQQGPFNPFNIQQPFPQAPQAQNYFAGPPQQQYIQGQNPFPQINYQGQFTSAAPIQLQQQQQYLQGSSCYPSYQNHSWSNRSVQPPVQPTYPTQTFQQDWTLNRQVVQPITDTIQREMDMERLQTRKKQQDVSCERSQPAPNMGGSALKQHQYQRLVLGGIIHINTQIRERPKGHFSRLEERMGKELVQQHRTASNLEGYDLVDQKSKHSDFPLVGYAEGNVQIRPFIEAHNRGHRFYIHEYQAFWKEYCYKLFKRKPQQSDMRKYSPRSPVRRHDKDKNDRNNRRDGKTSQAILEAQFDKGINSEPNWIQPIEDNFWYASNRQEIQVLQNNNTAETRIQALRLQRLTQGQNSRRNFQPFGMGLERQPANPDSRTQTPHVNVSEMAKDKQIFLPSGLQNRSSWTDSEEEDVDQINPMIPKVSSQNVINNTIQIQVLERRPQTVTQSTQQHFTVQMPFNSHFQGAWPVRSQAQLEQERAQKKRTVSIIGLQQILRAAELDNRDLNQDENPISHQSQLREIRENRQKRSDQYWKAGDPDQQALDKAILLTNRISDYAARTEEQNPTYYHDNTIEEQMIETEKEVSALEARNEHRIGNQNKENEARTLEKERIEQTKTLKMGFIDSNPTLQVNRTNPQSPRIPSYIEQAIALEVDERLPLPNFENNMQGAMLINTTILHLRINFIQDSCSKINLTYPPPDLTNNNQPSFFEQQVINDRNRIHQLLQPPMLPGNPVQSNSSQIQYQIREVDPQEEEDLDKQILQIQEERDMIQLRFEQEVHDTVFGDIDCPSNLNNNEITNACTARNRYSYECSLSGQGSDTGIENGRSSSSMGPLEEGGIFRNTLRIIGNVSNSDKIGQLFDSIQSQKTEGSTTTSIWSQESIQNNSSFGSIGIDSARSKSDQLHNRFSEQIGQLERLQYKRTTCVNPISLVEPRATLDLFTNQQNAILPRYVSTDLRDSKAQWICAFNHTWQNKILRIHQPILMIAQMLMTFKLQQITAIVVVPWWPGKPWFTTLLQENQRQIILGPSNRILTLGPNMIAKRLHLPPGKLAAFLMVTQQIEDTNSQNILDREFFGLYPVILASKNFIKNLCPRSAMQP</sequence>
<comment type="caution">
    <text evidence="3">The sequence shown here is derived from an EMBL/GenBank/DDBJ whole genome shotgun (WGS) entry which is preliminary data.</text>
</comment>
<feature type="region of interest" description="Disordered" evidence="2">
    <location>
        <begin position="174"/>
        <end position="196"/>
    </location>
</feature>
<evidence type="ECO:0000256" key="2">
    <source>
        <dbReference type="SAM" id="MobiDB-lite"/>
    </source>
</evidence>
<feature type="coiled-coil region" evidence="1">
    <location>
        <begin position="618"/>
        <end position="665"/>
    </location>
</feature>
<feature type="region of interest" description="Disordered" evidence="2">
    <location>
        <begin position="310"/>
        <end position="342"/>
    </location>
</feature>
<dbReference type="OrthoDB" id="5863131at2759"/>
<dbReference type="EMBL" id="SNRW01000292">
    <property type="protein sequence ID" value="KAA6402059.1"/>
    <property type="molecule type" value="Genomic_DNA"/>
</dbReference>
<protein>
    <submittedName>
        <fullName evidence="3">Uncharacterized protein</fullName>
    </submittedName>
</protein>